<feature type="domain" description="HTH deoR-type" evidence="3">
    <location>
        <begin position="13"/>
        <end position="49"/>
    </location>
</feature>
<keyword evidence="2" id="KW-0804">Transcription</keyword>
<dbReference type="InterPro" id="IPR051534">
    <property type="entry name" value="CBASS_pafABC_assoc_protein"/>
</dbReference>
<dbReference type="PANTHER" id="PTHR34580:SF1">
    <property type="entry name" value="PROTEIN PAFC"/>
    <property type="match status" value="1"/>
</dbReference>
<dbReference type="Proteomes" id="UP000703590">
    <property type="component" value="Unassembled WGS sequence"/>
</dbReference>
<evidence type="ECO:0000259" key="4">
    <source>
        <dbReference type="Pfam" id="PF13280"/>
    </source>
</evidence>
<dbReference type="InterPro" id="IPR036388">
    <property type="entry name" value="WH-like_DNA-bd_sf"/>
</dbReference>
<evidence type="ECO:0000313" key="6">
    <source>
        <dbReference type="EMBL" id="MBN2965029.1"/>
    </source>
</evidence>
<dbReference type="RefSeq" id="WP_205459576.1">
    <property type="nucleotide sequence ID" value="NZ_JAFHKK010000022.1"/>
</dbReference>
<sequence length="317" mass="37354">MSYKHDYDKTLTRLLEILRRLYEGETLHVNELAEEFNTSTRTIQRDFNERLIRFPIQKSGRGWQMQEGFCLTKTTNLQDQLVLDMLEKMSENLGSGFSLRAKHLLSKIKNQDLSPIYARLNIEDISDWMEQIYTLEAAIVKNRIVRFAYHKESKDFQTEIKPLKIVNFDGYWYVVGLESRTNVFKKYHLKSMRNLQVQEKTFTHDKALDEKLDNAINIWFSANKEAFEVVLHVDAVVAKYFLRKPLSKSQRTLEAREDGSLLLSFRITHEMEILPTIMAFLPHIQVHHPASLREAIATRLRNYLNNRALKDDVFLLE</sequence>
<dbReference type="SUPFAM" id="SSF46785">
    <property type="entry name" value="Winged helix' DNA-binding domain"/>
    <property type="match status" value="1"/>
</dbReference>
<comment type="caution">
    <text evidence="6">The sequence shown here is derived from an EMBL/GenBank/DDBJ whole genome shotgun (WGS) entry which is preliminary data.</text>
</comment>
<keyword evidence="1" id="KW-0805">Transcription regulation</keyword>
<reference evidence="7" key="1">
    <citation type="submission" date="2021-02" db="EMBL/GenBank/DDBJ databases">
        <title>Sulfurospirillum tamanensis sp. nov.</title>
        <authorList>
            <person name="Merkel A.Y."/>
        </authorList>
    </citation>
    <scope>NUCLEOTIDE SEQUENCE [LARGE SCALE GENOMIC DNA]</scope>
    <source>
        <strain evidence="7">T05b</strain>
    </source>
</reference>
<dbReference type="InterPro" id="IPR036390">
    <property type="entry name" value="WH_DNA-bd_sf"/>
</dbReference>
<keyword evidence="7" id="KW-1185">Reference proteome</keyword>
<protein>
    <submittedName>
        <fullName evidence="6">WYL domain-containing transcriptional regulator</fullName>
    </submittedName>
</protein>
<name>A0ABS2WTN9_9BACT</name>
<reference evidence="6 7" key="3">
    <citation type="submission" date="2021-02" db="EMBL/GenBank/DDBJ databases">
        <authorList>
            <person name="Merkel A.Y."/>
        </authorList>
    </citation>
    <scope>NUCLEOTIDE SEQUENCE [LARGE SCALE GENOMIC DNA]</scope>
    <source>
        <strain evidence="6 7">T05b</strain>
    </source>
</reference>
<organism evidence="6 7">
    <name type="scientific">Sulfurospirillum tamanense</name>
    <dbReference type="NCBI Taxonomy" id="2813362"/>
    <lineage>
        <taxon>Bacteria</taxon>
        <taxon>Pseudomonadati</taxon>
        <taxon>Campylobacterota</taxon>
        <taxon>Epsilonproteobacteria</taxon>
        <taxon>Campylobacterales</taxon>
        <taxon>Sulfurospirillaceae</taxon>
        <taxon>Sulfurospirillum</taxon>
    </lineage>
</organism>
<evidence type="ECO:0000256" key="1">
    <source>
        <dbReference type="ARBA" id="ARBA00023015"/>
    </source>
</evidence>
<feature type="domain" description="WYL" evidence="4">
    <location>
        <begin position="133"/>
        <end position="197"/>
    </location>
</feature>
<evidence type="ECO:0000313" key="7">
    <source>
        <dbReference type="Proteomes" id="UP000703590"/>
    </source>
</evidence>
<dbReference type="Pfam" id="PF08220">
    <property type="entry name" value="HTH_DeoR"/>
    <property type="match status" value="1"/>
</dbReference>
<proteinExistence type="predicted"/>
<reference evidence="6 7" key="2">
    <citation type="submission" date="2021-02" db="EMBL/GenBank/DDBJ databases">
        <title>Sulfurospirillum tamanensis sp. nov.</title>
        <authorList>
            <person name="Frolova A."/>
            <person name="Merkel A."/>
            <person name="Slobodkin A."/>
        </authorList>
    </citation>
    <scope>NUCLEOTIDE SEQUENCE [LARGE SCALE GENOMIC DNA]</scope>
    <source>
        <strain evidence="6 7">T05b</strain>
    </source>
</reference>
<dbReference type="InterPro" id="IPR057727">
    <property type="entry name" value="WCX_dom"/>
</dbReference>
<evidence type="ECO:0000256" key="2">
    <source>
        <dbReference type="ARBA" id="ARBA00023163"/>
    </source>
</evidence>
<accession>A0ABS2WTN9</accession>
<gene>
    <name evidence="6" type="ORF">JWV37_09575</name>
</gene>
<dbReference type="PANTHER" id="PTHR34580">
    <property type="match status" value="1"/>
</dbReference>
<dbReference type="Gene3D" id="1.10.10.10">
    <property type="entry name" value="Winged helix-like DNA-binding domain superfamily/Winged helix DNA-binding domain"/>
    <property type="match status" value="1"/>
</dbReference>
<dbReference type="Pfam" id="PF25583">
    <property type="entry name" value="WCX"/>
    <property type="match status" value="1"/>
</dbReference>
<evidence type="ECO:0000259" key="3">
    <source>
        <dbReference type="Pfam" id="PF08220"/>
    </source>
</evidence>
<evidence type="ECO:0000259" key="5">
    <source>
        <dbReference type="Pfam" id="PF25583"/>
    </source>
</evidence>
<dbReference type="EMBL" id="JAFHKK010000022">
    <property type="protein sequence ID" value="MBN2965029.1"/>
    <property type="molecule type" value="Genomic_DNA"/>
</dbReference>
<dbReference type="InterPro" id="IPR001034">
    <property type="entry name" value="DeoR_HTH"/>
</dbReference>
<dbReference type="PROSITE" id="PS52050">
    <property type="entry name" value="WYL"/>
    <property type="match status" value="1"/>
</dbReference>
<dbReference type="InterPro" id="IPR026881">
    <property type="entry name" value="WYL_dom"/>
</dbReference>
<feature type="domain" description="WCX" evidence="5">
    <location>
        <begin position="226"/>
        <end position="303"/>
    </location>
</feature>
<dbReference type="Pfam" id="PF13280">
    <property type="entry name" value="WYL"/>
    <property type="match status" value="1"/>
</dbReference>